<protein>
    <recommendedName>
        <fullName evidence="6">Ferredoxin</fullName>
    </recommendedName>
</protein>
<keyword evidence="2 6" id="KW-0479">Metal-binding</keyword>
<dbReference type="SUPFAM" id="SSF54862">
    <property type="entry name" value="4Fe-4S ferredoxins"/>
    <property type="match status" value="1"/>
</dbReference>
<dbReference type="InterPro" id="IPR017896">
    <property type="entry name" value="4Fe4S_Fe-S-bd"/>
</dbReference>
<keyword evidence="5 6" id="KW-0411">Iron-sulfur</keyword>
<dbReference type="Pfam" id="PF13370">
    <property type="entry name" value="Fer4_13"/>
    <property type="match status" value="1"/>
</dbReference>
<dbReference type="PANTHER" id="PTHR36923:SF3">
    <property type="entry name" value="FERREDOXIN"/>
    <property type="match status" value="1"/>
</dbReference>
<keyword evidence="1 6" id="KW-0813">Transport</keyword>
<name>A0A0G0WAB2_UNCC2</name>
<evidence type="ECO:0000256" key="5">
    <source>
        <dbReference type="ARBA" id="ARBA00023014"/>
    </source>
</evidence>
<gene>
    <name evidence="8" type="ORF">UU65_C0003G0067</name>
</gene>
<dbReference type="AlphaFoldDB" id="A0A0G0WAB2"/>
<evidence type="ECO:0000256" key="6">
    <source>
        <dbReference type="RuleBase" id="RU368020"/>
    </source>
</evidence>
<comment type="caution">
    <text evidence="8">The sequence shown here is derived from an EMBL/GenBank/DDBJ whole genome shotgun (WGS) entry which is preliminary data.</text>
</comment>
<keyword evidence="4 6" id="KW-0408">Iron</keyword>
<keyword evidence="3 6" id="KW-0249">Electron transport</keyword>
<organism evidence="8 9">
    <name type="scientific">candidate division CPR2 bacterium GW2011_GWC1_41_48</name>
    <dbReference type="NCBI Taxonomy" id="1618344"/>
    <lineage>
        <taxon>Bacteria</taxon>
        <taxon>Bacteria division CPR2</taxon>
    </lineage>
</organism>
<dbReference type="InterPro" id="IPR051269">
    <property type="entry name" value="Fe-S_cluster_ET"/>
</dbReference>
<evidence type="ECO:0000256" key="1">
    <source>
        <dbReference type="ARBA" id="ARBA00022448"/>
    </source>
</evidence>
<dbReference type="PROSITE" id="PS00198">
    <property type="entry name" value="4FE4S_FER_1"/>
    <property type="match status" value="1"/>
</dbReference>
<comment type="function">
    <text evidence="6">Ferredoxins are iron-sulfur proteins that transfer electrons in a wide variety of metabolic reactions.</text>
</comment>
<proteinExistence type="predicted"/>
<sequence>MKVTVDQNLCIGCGVCVNSCEEVFELRDDNKCHVKAESCNCESCDLNEIAESCPAGAIEVEE</sequence>
<evidence type="ECO:0000313" key="8">
    <source>
        <dbReference type="EMBL" id="KKS09012.1"/>
    </source>
</evidence>
<dbReference type="GO" id="GO:0005506">
    <property type="term" value="F:iron ion binding"/>
    <property type="evidence" value="ECO:0007669"/>
    <property type="project" value="UniProtKB-UniRule"/>
</dbReference>
<accession>A0A0G0WAB2</accession>
<dbReference type="PRINTS" id="PR00352">
    <property type="entry name" value="3FE4SFRDOXIN"/>
</dbReference>
<dbReference type="InterPro" id="IPR017900">
    <property type="entry name" value="4Fe4S_Fe_S_CS"/>
</dbReference>
<dbReference type="Gene3D" id="3.30.70.20">
    <property type="match status" value="1"/>
</dbReference>
<evidence type="ECO:0000256" key="3">
    <source>
        <dbReference type="ARBA" id="ARBA00022982"/>
    </source>
</evidence>
<dbReference type="PANTHER" id="PTHR36923">
    <property type="entry name" value="FERREDOXIN"/>
    <property type="match status" value="1"/>
</dbReference>
<reference evidence="8 9" key="1">
    <citation type="journal article" date="2015" name="Nature">
        <title>rRNA introns, odd ribosomes, and small enigmatic genomes across a large radiation of phyla.</title>
        <authorList>
            <person name="Brown C.T."/>
            <person name="Hug L.A."/>
            <person name="Thomas B.C."/>
            <person name="Sharon I."/>
            <person name="Castelle C.J."/>
            <person name="Singh A."/>
            <person name="Wilkins M.J."/>
            <person name="Williams K.H."/>
            <person name="Banfield J.F."/>
        </authorList>
    </citation>
    <scope>NUCLEOTIDE SEQUENCE [LARGE SCALE GENOMIC DNA]</scope>
</reference>
<dbReference type="Proteomes" id="UP000033869">
    <property type="component" value="Unassembled WGS sequence"/>
</dbReference>
<evidence type="ECO:0000256" key="2">
    <source>
        <dbReference type="ARBA" id="ARBA00022723"/>
    </source>
</evidence>
<evidence type="ECO:0000313" key="9">
    <source>
        <dbReference type="Proteomes" id="UP000033869"/>
    </source>
</evidence>
<evidence type="ECO:0000259" key="7">
    <source>
        <dbReference type="PROSITE" id="PS51379"/>
    </source>
</evidence>
<evidence type="ECO:0000256" key="4">
    <source>
        <dbReference type="ARBA" id="ARBA00023004"/>
    </source>
</evidence>
<dbReference type="GO" id="GO:0009055">
    <property type="term" value="F:electron transfer activity"/>
    <property type="evidence" value="ECO:0007669"/>
    <property type="project" value="UniProtKB-UniRule"/>
</dbReference>
<dbReference type="GO" id="GO:0051536">
    <property type="term" value="F:iron-sulfur cluster binding"/>
    <property type="evidence" value="ECO:0007669"/>
    <property type="project" value="UniProtKB-KW"/>
</dbReference>
<dbReference type="PROSITE" id="PS51379">
    <property type="entry name" value="4FE4S_FER_2"/>
    <property type="match status" value="1"/>
</dbReference>
<feature type="domain" description="4Fe-4S ferredoxin-type" evidence="7">
    <location>
        <begin position="1"/>
        <end position="29"/>
    </location>
</feature>
<dbReference type="InterPro" id="IPR001080">
    <property type="entry name" value="3Fe4S_ferredoxin"/>
</dbReference>
<dbReference type="EMBL" id="LCBL01000003">
    <property type="protein sequence ID" value="KKS09012.1"/>
    <property type="molecule type" value="Genomic_DNA"/>
</dbReference>